<comment type="caution">
    <text evidence="5">The sequence shown here is derived from an EMBL/GenBank/DDBJ whole genome shotgun (WGS) entry which is preliminary data.</text>
</comment>
<accession>A0A099T3Q9</accession>
<name>A0A099T3Q9_METMT</name>
<dbReference type="SUPFAM" id="SSF52833">
    <property type="entry name" value="Thioredoxin-like"/>
    <property type="match status" value="1"/>
</dbReference>
<evidence type="ECO:0000259" key="4">
    <source>
        <dbReference type="PROSITE" id="PS51352"/>
    </source>
</evidence>
<dbReference type="InterPro" id="IPR017937">
    <property type="entry name" value="Thioredoxin_CS"/>
</dbReference>
<reference evidence="5 6" key="1">
    <citation type="submission" date="2014-09" db="EMBL/GenBank/DDBJ databases">
        <title>Draft genome sequence of an obligately methylotrophic methanogen, Methanococcoides methylutens, isolated from marine sediment.</title>
        <authorList>
            <person name="Guan Y."/>
            <person name="Ngugi D.K."/>
            <person name="Blom J."/>
            <person name="Ali S."/>
            <person name="Ferry J.G."/>
            <person name="Stingl U."/>
        </authorList>
    </citation>
    <scope>NUCLEOTIDE SEQUENCE [LARGE SCALE GENOMIC DNA]</scope>
    <source>
        <strain evidence="5 6">DSM 2657</strain>
    </source>
</reference>
<protein>
    <recommendedName>
        <fullName evidence="4">Thioredoxin domain-containing protein</fullName>
    </recommendedName>
</protein>
<dbReference type="PANTHER" id="PTHR45663">
    <property type="entry name" value="GEO12009P1"/>
    <property type="match status" value="1"/>
</dbReference>
<keyword evidence="1" id="KW-0813">Transport</keyword>
<dbReference type="GO" id="GO:0005737">
    <property type="term" value="C:cytoplasm"/>
    <property type="evidence" value="ECO:0007669"/>
    <property type="project" value="TreeGrafter"/>
</dbReference>
<dbReference type="PROSITE" id="PS51352">
    <property type="entry name" value="THIOREDOXIN_2"/>
    <property type="match status" value="1"/>
</dbReference>
<evidence type="ECO:0000256" key="1">
    <source>
        <dbReference type="ARBA" id="ARBA00022448"/>
    </source>
</evidence>
<evidence type="ECO:0000256" key="3">
    <source>
        <dbReference type="ARBA" id="ARBA00023157"/>
    </source>
</evidence>
<dbReference type="Proteomes" id="UP000029859">
    <property type="component" value="Unassembled WGS sequence"/>
</dbReference>
<dbReference type="PROSITE" id="PS00194">
    <property type="entry name" value="THIOREDOXIN_1"/>
    <property type="match status" value="1"/>
</dbReference>
<dbReference type="Gene3D" id="3.40.30.10">
    <property type="entry name" value="Glutaredoxin"/>
    <property type="match status" value="1"/>
</dbReference>
<evidence type="ECO:0000256" key="2">
    <source>
        <dbReference type="ARBA" id="ARBA00022982"/>
    </source>
</evidence>
<dbReference type="OrthoDB" id="35385at2157"/>
<keyword evidence="3" id="KW-1015">Disulfide bond</keyword>
<sequence length="130" mass="14612">MQDELIAEATDNNWEQIVEKEPLPVVVMFYLTTCPHCKAIEPYFQEYASEFSKSCKFVRVDAEQSPWTAERYGVEGTPTFVFLCGGTFLQGLAGVSHPSALKSNIEDFIKHGATCASNITKLKYDISLYE</sequence>
<keyword evidence="2" id="KW-0249">Electron transport</keyword>
<dbReference type="EMBL" id="JRHO01000010">
    <property type="protein sequence ID" value="KGK98833.1"/>
    <property type="molecule type" value="Genomic_DNA"/>
</dbReference>
<dbReference type="Pfam" id="PF00085">
    <property type="entry name" value="Thioredoxin"/>
    <property type="match status" value="1"/>
</dbReference>
<proteinExistence type="predicted"/>
<dbReference type="GO" id="GO:0015035">
    <property type="term" value="F:protein-disulfide reductase activity"/>
    <property type="evidence" value="ECO:0007669"/>
    <property type="project" value="TreeGrafter"/>
</dbReference>
<dbReference type="PANTHER" id="PTHR45663:SF11">
    <property type="entry name" value="GEO12009P1"/>
    <property type="match status" value="1"/>
</dbReference>
<keyword evidence="6" id="KW-1185">Reference proteome</keyword>
<gene>
    <name evidence="5" type="ORF">LI82_05925</name>
</gene>
<feature type="domain" description="Thioredoxin" evidence="4">
    <location>
        <begin position="1"/>
        <end position="110"/>
    </location>
</feature>
<dbReference type="AlphaFoldDB" id="A0A099T3Q9"/>
<dbReference type="CDD" id="cd02947">
    <property type="entry name" value="TRX_family"/>
    <property type="match status" value="1"/>
</dbReference>
<dbReference type="InterPro" id="IPR013766">
    <property type="entry name" value="Thioredoxin_domain"/>
</dbReference>
<dbReference type="RefSeq" id="WP_048194020.1">
    <property type="nucleotide sequence ID" value="NZ_CAAGSM010000003.1"/>
</dbReference>
<organism evidence="5 6">
    <name type="scientific">Methanococcoides methylutens</name>
    <dbReference type="NCBI Taxonomy" id="2226"/>
    <lineage>
        <taxon>Archaea</taxon>
        <taxon>Methanobacteriati</taxon>
        <taxon>Methanobacteriota</taxon>
        <taxon>Stenosarchaea group</taxon>
        <taxon>Methanomicrobia</taxon>
        <taxon>Methanosarcinales</taxon>
        <taxon>Methanosarcinaceae</taxon>
        <taxon>Methanococcoides</taxon>
    </lineage>
</organism>
<dbReference type="InterPro" id="IPR036249">
    <property type="entry name" value="Thioredoxin-like_sf"/>
</dbReference>
<evidence type="ECO:0000313" key="6">
    <source>
        <dbReference type="Proteomes" id="UP000029859"/>
    </source>
</evidence>
<evidence type="ECO:0000313" key="5">
    <source>
        <dbReference type="EMBL" id="KGK98833.1"/>
    </source>
</evidence>